<dbReference type="SUPFAM" id="SSF64153">
    <property type="entry name" value="YjeF N-terminal domain-like"/>
    <property type="match status" value="1"/>
</dbReference>
<dbReference type="Pfam" id="PF03853">
    <property type="entry name" value="YjeF_N"/>
    <property type="match status" value="1"/>
</dbReference>
<dbReference type="PROSITE" id="PS51383">
    <property type="entry name" value="YJEF_C_3"/>
    <property type="match status" value="1"/>
</dbReference>
<dbReference type="InterPro" id="IPR004443">
    <property type="entry name" value="YjeF_N_dom"/>
</dbReference>
<dbReference type="HAMAP" id="MF_01965">
    <property type="entry name" value="NADHX_dehydratase"/>
    <property type="match status" value="1"/>
</dbReference>
<evidence type="ECO:0000256" key="6">
    <source>
        <dbReference type="ARBA" id="ARBA00012228"/>
    </source>
</evidence>
<evidence type="ECO:0000256" key="10">
    <source>
        <dbReference type="ARBA" id="ARBA00022840"/>
    </source>
</evidence>
<feature type="domain" description="YjeF N-terminal" evidence="22">
    <location>
        <begin position="12"/>
        <end position="208"/>
    </location>
</feature>
<dbReference type="GO" id="GO:0052855">
    <property type="term" value="F:ADP-dependent NAD(P)H-hydrate dehydratase activity"/>
    <property type="evidence" value="ECO:0007669"/>
    <property type="project" value="UniProtKB-EC"/>
</dbReference>
<dbReference type="EC" id="5.1.99.6" evidence="6"/>
<dbReference type="GO" id="GO:0052856">
    <property type="term" value="F:NAD(P)HX epimerase activity"/>
    <property type="evidence" value="ECO:0007669"/>
    <property type="project" value="UniProtKB-EC"/>
</dbReference>
<evidence type="ECO:0000256" key="19">
    <source>
        <dbReference type="ARBA" id="ARBA00048238"/>
    </source>
</evidence>
<comment type="cofactor">
    <cofactor evidence="3">
        <name>K(+)</name>
        <dbReference type="ChEBI" id="CHEBI:29103"/>
    </cofactor>
</comment>
<keyword evidence="11" id="KW-0521">NADP</keyword>
<dbReference type="Pfam" id="PF01256">
    <property type="entry name" value="Carb_kinase"/>
    <property type="match status" value="1"/>
</dbReference>
<dbReference type="GO" id="GO:0046872">
    <property type="term" value="F:metal ion binding"/>
    <property type="evidence" value="ECO:0007669"/>
    <property type="project" value="UniProtKB-KW"/>
</dbReference>
<keyword evidence="15 23" id="KW-0456">Lyase</keyword>
<evidence type="ECO:0000256" key="16">
    <source>
        <dbReference type="ARBA" id="ARBA00023268"/>
    </source>
</evidence>
<keyword evidence="16" id="KW-0511">Multifunctional enzyme</keyword>
<gene>
    <name evidence="23" type="ORF">MNBD_ALPHA06-1163</name>
</gene>
<dbReference type="AlphaFoldDB" id="A0A3B0REN8"/>
<comment type="function">
    <text evidence="17">Bifunctional enzyme that catalyzes the epimerization of the S- and R-forms of NAD(P)HX and the dehydration of the S-form of NAD(P)HX at the expense of ADP, which is converted to AMP. This allows the repair of both epimers of NAD(P)HX, a damaged form of NAD(P)H that is a result of enzymatic or heat-dependent hydration.</text>
</comment>
<comment type="similarity">
    <text evidence="4">In the N-terminal section; belongs to the NnrE/AIBP family.</text>
</comment>
<dbReference type="Gene3D" id="3.40.1190.20">
    <property type="match status" value="1"/>
</dbReference>
<feature type="domain" description="YjeF C-terminal" evidence="21">
    <location>
        <begin position="218"/>
        <end position="488"/>
    </location>
</feature>
<dbReference type="GO" id="GO:0005524">
    <property type="term" value="F:ATP binding"/>
    <property type="evidence" value="ECO:0007669"/>
    <property type="project" value="UniProtKB-KW"/>
</dbReference>
<keyword evidence="14 23" id="KW-0413">Isomerase</keyword>
<evidence type="ECO:0000256" key="14">
    <source>
        <dbReference type="ARBA" id="ARBA00023235"/>
    </source>
</evidence>
<dbReference type="EMBL" id="UOEE01000104">
    <property type="protein sequence ID" value="VAV90167.1"/>
    <property type="molecule type" value="Genomic_DNA"/>
</dbReference>
<organism evidence="23">
    <name type="scientific">hydrothermal vent metagenome</name>
    <dbReference type="NCBI Taxonomy" id="652676"/>
    <lineage>
        <taxon>unclassified sequences</taxon>
        <taxon>metagenomes</taxon>
        <taxon>ecological metagenomes</taxon>
    </lineage>
</organism>
<comment type="catalytic activity">
    <reaction evidence="1">
        <text>(6R)-NADHX = (6S)-NADHX</text>
        <dbReference type="Rhea" id="RHEA:32215"/>
        <dbReference type="ChEBI" id="CHEBI:64074"/>
        <dbReference type="ChEBI" id="CHEBI:64075"/>
        <dbReference type="EC" id="5.1.99.6"/>
    </reaction>
</comment>
<name>A0A3B0REN8_9ZZZZ</name>
<evidence type="ECO:0000256" key="12">
    <source>
        <dbReference type="ARBA" id="ARBA00022958"/>
    </source>
</evidence>
<comment type="catalytic activity">
    <reaction evidence="19">
        <text>(6S)-NADHX + ADP = AMP + phosphate + NADH + H(+)</text>
        <dbReference type="Rhea" id="RHEA:32223"/>
        <dbReference type="ChEBI" id="CHEBI:15378"/>
        <dbReference type="ChEBI" id="CHEBI:43474"/>
        <dbReference type="ChEBI" id="CHEBI:57945"/>
        <dbReference type="ChEBI" id="CHEBI:64074"/>
        <dbReference type="ChEBI" id="CHEBI:456215"/>
        <dbReference type="ChEBI" id="CHEBI:456216"/>
        <dbReference type="EC" id="4.2.1.136"/>
    </reaction>
</comment>
<evidence type="ECO:0000313" key="23">
    <source>
        <dbReference type="EMBL" id="VAV90167.1"/>
    </source>
</evidence>
<keyword evidence="13" id="KW-0520">NAD</keyword>
<comment type="catalytic activity">
    <reaction evidence="20">
        <text>(6S)-NADPHX + ADP = AMP + phosphate + NADPH + H(+)</text>
        <dbReference type="Rhea" id="RHEA:32235"/>
        <dbReference type="ChEBI" id="CHEBI:15378"/>
        <dbReference type="ChEBI" id="CHEBI:43474"/>
        <dbReference type="ChEBI" id="CHEBI:57783"/>
        <dbReference type="ChEBI" id="CHEBI:64076"/>
        <dbReference type="ChEBI" id="CHEBI:456215"/>
        <dbReference type="ChEBI" id="CHEBI:456216"/>
        <dbReference type="EC" id="4.2.1.136"/>
    </reaction>
</comment>
<dbReference type="NCBIfam" id="TIGR00197">
    <property type="entry name" value="yjeF_nterm"/>
    <property type="match status" value="1"/>
</dbReference>
<dbReference type="PIRSF" id="PIRSF017184">
    <property type="entry name" value="Nnr"/>
    <property type="match status" value="1"/>
</dbReference>
<evidence type="ECO:0000256" key="15">
    <source>
        <dbReference type="ARBA" id="ARBA00023239"/>
    </source>
</evidence>
<dbReference type="NCBIfam" id="TIGR00196">
    <property type="entry name" value="yjeF_cterm"/>
    <property type="match status" value="1"/>
</dbReference>
<dbReference type="GO" id="GO:0110051">
    <property type="term" value="P:metabolite repair"/>
    <property type="evidence" value="ECO:0007669"/>
    <property type="project" value="TreeGrafter"/>
</dbReference>
<dbReference type="HAMAP" id="MF_01966">
    <property type="entry name" value="NADHX_epimerase"/>
    <property type="match status" value="1"/>
</dbReference>
<keyword evidence="10" id="KW-0067">ATP-binding</keyword>
<evidence type="ECO:0000256" key="17">
    <source>
        <dbReference type="ARBA" id="ARBA00025153"/>
    </source>
</evidence>
<evidence type="ECO:0000256" key="18">
    <source>
        <dbReference type="ARBA" id="ARBA00032624"/>
    </source>
</evidence>
<evidence type="ECO:0000256" key="13">
    <source>
        <dbReference type="ARBA" id="ARBA00023027"/>
    </source>
</evidence>
<dbReference type="InterPro" id="IPR000631">
    <property type="entry name" value="CARKD"/>
</dbReference>
<protein>
    <recommendedName>
        <fullName evidence="18">Nicotinamide nucleotide repair protein</fullName>
        <ecNumber evidence="7">4.2.1.136</ecNumber>
        <ecNumber evidence="6">5.1.99.6</ecNumber>
    </recommendedName>
</protein>
<evidence type="ECO:0000256" key="5">
    <source>
        <dbReference type="ARBA" id="ARBA00009524"/>
    </source>
</evidence>
<dbReference type="SUPFAM" id="SSF53613">
    <property type="entry name" value="Ribokinase-like"/>
    <property type="match status" value="1"/>
</dbReference>
<evidence type="ECO:0000256" key="1">
    <source>
        <dbReference type="ARBA" id="ARBA00000013"/>
    </source>
</evidence>
<dbReference type="CDD" id="cd01171">
    <property type="entry name" value="YXKO-related"/>
    <property type="match status" value="1"/>
</dbReference>
<comment type="similarity">
    <text evidence="5">In the C-terminal section; belongs to the NnrD/CARKD family.</text>
</comment>
<dbReference type="PANTHER" id="PTHR12592:SF0">
    <property type="entry name" value="ATP-DEPENDENT (S)-NAD(P)H-HYDRATE DEHYDRATASE"/>
    <property type="match status" value="1"/>
</dbReference>
<evidence type="ECO:0000256" key="4">
    <source>
        <dbReference type="ARBA" id="ARBA00006001"/>
    </source>
</evidence>
<evidence type="ECO:0000259" key="22">
    <source>
        <dbReference type="PROSITE" id="PS51385"/>
    </source>
</evidence>
<evidence type="ECO:0000256" key="8">
    <source>
        <dbReference type="ARBA" id="ARBA00022723"/>
    </source>
</evidence>
<keyword evidence="12" id="KW-0630">Potassium</keyword>
<comment type="catalytic activity">
    <reaction evidence="2">
        <text>(6R)-NADPHX = (6S)-NADPHX</text>
        <dbReference type="Rhea" id="RHEA:32227"/>
        <dbReference type="ChEBI" id="CHEBI:64076"/>
        <dbReference type="ChEBI" id="CHEBI:64077"/>
        <dbReference type="EC" id="5.1.99.6"/>
    </reaction>
</comment>
<keyword evidence="8" id="KW-0479">Metal-binding</keyword>
<evidence type="ECO:0000256" key="20">
    <source>
        <dbReference type="ARBA" id="ARBA00049209"/>
    </source>
</evidence>
<dbReference type="InterPro" id="IPR029056">
    <property type="entry name" value="Ribokinase-like"/>
</dbReference>
<evidence type="ECO:0000256" key="3">
    <source>
        <dbReference type="ARBA" id="ARBA00001958"/>
    </source>
</evidence>
<dbReference type="InterPro" id="IPR036652">
    <property type="entry name" value="YjeF_N_dom_sf"/>
</dbReference>
<keyword evidence="9" id="KW-0547">Nucleotide-binding</keyword>
<evidence type="ECO:0000256" key="11">
    <source>
        <dbReference type="ARBA" id="ARBA00022857"/>
    </source>
</evidence>
<proteinExistence type="inferred from homology"/>
<dbReference type="EC" id="4.2.1.136" evidence="7"/>
<dbReference type="InterPro" id="IPR030677">
    <property type="entry name" value="Nnr"/>
</dbReference>
<accession>A0A3B0REN8</accession>
<reference evidence="23" key="1">
    <citation type="submission" date="2018-06" db="EMBL/GenBank/DDBJ databases">
        <authorList>
            <person name="Zhirakovskaya E."/>
        </authorList>
    </citation>
    <scope>NUCLEOTIDE SEQUENCE</scope>
</reference>
<evidence type="ECO:0000256" key="2">
    <source>
        <dbReference type="ARBA" id="ARBA00000909"/>
    </source>
</evidence>
<evidence type="ECO:0000256" key="9">
    <source>
        <dbReference type="ARBA" id="ARBA00022741"/>
    </source>
</evidence>
<evidence type="ECO:0000259" key="21">
    <source>
        <dbReference type="PROSITE" id="PS51383"/>
    </source>
</evidence>
<evidence type="ECO:0000256" key="7">
    <source>
        <dbReference type="ARBA" id="ARBA00013129"/>
    </source>
</evidence>
<dbReference type="PROSITE" id="PS51385">
    <property type="entry name" value="YJEF_N"/>
    <property type="match status" value="1"/>
</dbReference>
<sequence>MSAIPILTTKNCYQADKQAIASGITPVTRMENAGSGAAESITARYEKCKTLILCGPGANGGDGYVIARKLHEAGWSVDVMALTAPVAGSDAEFMAQQCPVDASSRVRQLPTDIELIVDCLYGAGLNRALDADTTQLIHQVNQHKSPVVAIDLPSGIFGDSNGGFAPCIVADTTITFAVKKLAHVLEPERSFCGVVEVVDIGFPDGMISDMPEVALENSPCLWSQIPVQPGAQSHKHNRGRLWVGCGGHLQTGAARLAARAGLRIGAGWVMLGGSKKAMQVCAAHETSIVLQTRPKHQSMAKTLQTSPVPDCVILGPAGGIGARMRADILDVLRSGIAAVLDADALRVMSAEPEVFFELCNENTVLLPHEAEFLGLFPDLNQTFGHKINRVKAAASRAGCTVLLKGADSVIANATGRAVVNTKTSAWLATLGTGDVLAGMVGGLMAQRVGGMDATCAAVWIHGALGQNLGAGLIAEDLPNEIPNILKNMAIKSK</sequence>
<dbReference type="PANTHER" id="PTHR12592">
    <property type="entry name" value="ATP-DEPENDENT (S)-NAD(P)H-HYDRATE DEHYDRATASE FAMILY MEMBER"/>
    <property type="match status" value="1"/>
</dbReference>
<dbReference type="Gene3D" id="3.40.50.10260">
    <property type="entry name" value="YjeF N-terminal domain"/>
    <property type="match status" value="1"/>
</dbReference>